<keyword evidence="1" id="KW-1133">Transmembrane helix</keyword>
<feature type="transmembrane region" description="Helical" evidence="1">
    <location>
        <begin position="41"/>
        <end position="64"/>
    </location>
</feature>
<dbReference type="Gene3D" id="3.90.420.10">
    <property type="entry name" value="Oxidoreductase, molybdopterin-binding domain"/>
    <property type="match status" value="1"/>
</dbReference>
<gene>
    <name evidence="3" type="ORF">M3202_13450</name>
</gene>
<keyword evidence="1" id="KW-0472">Membrane</keyword>
<sequence length="366" mass="42806">MRWLTRVHLIHGVLLVLLLVTGLCLYMTTTRTWFNQLGVPLVSVHVTIAVLYIGVVCYSILRVGRYLLKKPRASKFNFWLHTIFFFLWAVSGAMMYWQAYFPVTLRNGAVVIHDWTTFLYIPWLLVHSLGHLYSWKAPWPDWWTKHVALPPAIAENKFERRDFLKLSGLTVLFLMIGSWLKWLTPVLSAVDSENRRRGYFRIYNVTNDYPRYQPGEWSLTIDGLTNKSETITYYDLPRFPATTIVDDFHCVTGWSVRHVEMKGVKVKDLMTQLGIEAQSDYVTAYSGDGMYFDSFLTTQLLDEEALLVYELDGEQLKQAMGFPCRLYHPDMYGYKSVKWVNRLEFTEKREIGYWQQSGGYDLNGYL</sequence>
<organism evidence="3 4">
    <name type="scientific">Halalkalibacter oceani</name>
    <dbReference type="NCBI Taxonomy" id="1653776"/>
    <lineage>
        <taxon>Bacteria</taxon>
        <taxon>Bacillati</taxon>
        <taxon>Bacillota</taxon>
        <taxon>Bacilli</taxon>
        <taxon>Bacillales</taxon>
        <taxon>Bacillaceae</taxon>
        <taxon>Halalkalibacter</taxon>
    </lineage>
</organism>
<dbReference type="PANTHER" id="PTHR43032:SF4">
    <property type="entry name" value="OXIDOREDUCTASE MOLYBDOPTERIN-BINDING DOMAIN-CONTAINING PROTEIN"/>
    <property type="match status" value="1"/>
</dbReference>
<evidence type="ECO:0000259" key="2">
    <source>
        <dbReference type="Pfam" id="PF00174"/>
    </source>
</evidence>
<feature type="domain" description="Oxidoreductase molybdopterin-binding" evidence="2">
    <location>
        <begin position="209"/>
        <end position="354"/>
    </location>
</feature>
<proteinExistence type="predicted"/>
<dbReference type="InterPro" id="IPR036374">
    <property type="entry name" value="OxRdtase_Mopterin-bd_sf"/>
</dbReference>
<evidence type="ECO:0000313" key="4">
    <source>
        <dbReference type="Proteomes" id="UP001139179"/>
    </source>
</evidence>
<dbReference type="Pfam" id="PF00174">
    <property type="entry name" value="Oxidored_molyb"/>
    <property type="match status" value="1"/>
</dbReference>
<feature type="transmembrane region" description="Helical" evidence="1">
    <location>
        <begin position="76"/>
        <end position="97"/>
    </location>
</feature>
<dbReference type="PANTHER" id="PTHR43032">
    <property type="entry name" value="PROTEIN-METHIONINE-SULFOXIDE REDUCTASE"/>
    <property type="match status" value="1"/>
</dbReference>
<comment type="caution">
    <text evidence="3">The sequence shown here is derived from an EMBL/GenBank/DDBJ whole genome shotgun (WGS) entry which is preliminary data.</text>
</comment>
<feature type="transmembrane region" description="Helical" evidence="1">
    <location>
        <begin position="7"/>
        <end position="29"/>
    </location>
</feature>
<keyword evidence="1" id="KW-0812">Transmembrane</keyword>
<feature type="transmembrane region" description="Helical" evidence="1">
    <location>
        <begin position="163"/>
        <end position="182"/>
    </location>
</feature>
<protein>
    <submittedName>
        <fullName evidence="3">Molybdopterin-dependent oxidoreductase</fullName>
    </submittedName>
</protein>
<keyword evidence="4" id="KW-1185">Reference proteome</keyword>
<accession>A0A9X2IQY9</accession>
<dbReference type="EMBL" id="JAMBOL010000012">
    <property type="protein sequence ID" value="MCM3715088.1"/>
    <property type="molecule type" value="Genomic_DNA"/>
</dbReference>
<evidence type="ECO:0000256" key="1">
    <source>
        <dbReference type="SAM" id="Phobius"/>
    </source>
</evidence>
<dbReference type="Proteomes" id="UP001139179">
    <property type="component" value="Unassembled WGS sequence"/>
</dbReference>
<dbReference type="AlphaFoldDB" id="A0A9X2IQY9"/>
<reference evidence="3" key="1">
    <citation type="submission" date="2022-05" db="EMBL/GenBank/DDBJ databases">
        <title>Comparative Genomics of Spacecraft Associated Microbes.</title>
        <authorList>
            <person name="Tran M.T."/>
            <person name="Wright A."/>
            <person name="Seuylemezian A."/>
            <person name="Eisen J."/>
            <person name="Coil D."/>
        </authorList>
    </citation>
    <scope>NUCLEOTIDE SEQUENCE</scope>
    <source>
        <strain evidence="3">214.1.1</strain>
    </source>
</reference>
<name>A0A9X2IQY9_9BACI</name>
<dbReference type="InterPro" id="IPR000572">
    <property type="entry name" value="OxRdtase_Mopterin-bd_dom"/>
</dbReference>
<dbReference type="RefSeq" id="WP_251223852.1">
    <property type="nucleotide sequence ID" value="NZ_JAMBOL010000012.1"/>
</dbReference>
<dbReference type="SUPFAM" id="SSF56524">
    <property type="entry name" value="Oxidoreductase molybdopterin-binding domain"/>
    <property type="match status" value="1"/>
</dbReference>
<evidence type="ECO:0000313" key="3">
    <source>
        <dbReference type="EMBL" id="MCM3715088.1"/>
    </source>
</evidence>